<keyword evidence="3" id="KW-1185">Reference proteome</keyword>
<sequence>MPKNTEVTENMEHILNELLLHHPVSFVSSIDEEGFPNTKGMLPPRKKEGIQHFYFTTNTSSMRVKQFRANPKASLYFCDPKQFKGMMLKGTMQVLEDVASKEMIWLEGDTLYYPLGVTDPDYCVLHFTADSGRYYHSFSSESFII</sequence>
<dbReference type="RefSeq" id="WP_245251506.1">
    <property type="nucleotide sequence ID" value="NZ_JAGGKG010000015.1"/>
</dbReference>
<dbReference type="Proteomes" id="UP001519272">
    <property type="component" value="Unassembled WGS sequence"/>
</dbReference>
<dbReference type="EMBL" id="JAGGKG010000015">
    <property type="protein sequence ID" value="MBP1906456.1"/>
    <property type="molecule type" value="Genomic_DNA"/>
</dbReference>
<protein>
    <submittedName>
        <fullName evidence="2">General stress protein 26</fullName>
    </submittedName>
</protein>
<dbReference type="InterPro" id="IPR052917">
    <property type="entry name" value="Stress-Dev_Protein"/>
</dbReference>
<gene>
    <name evidence="2" type="ORF">J2Z32_003106</name>
</gene>
<dbReference type="PANTHER" id="PTHR34818:SF1">
    <property type="entry name" value="PROTEIN BLI-3"/>
    <property type="match status" value="1"/>
</dbReference>
<dbReference type="PANTHER" id="PTHR34818">
    <property type="entry name" value="PROTEIN BLI-3"/>
    <property type="match status" value="1"/>
</dbReference>
<accession>A0ABS4FV52</accession>
<dbReference type="Gene3D" id="2.30.110.10">
    <property type="entry name" value="Electron Transport, Fmn-binding Protein, Chain A"/>
    <property type="match status" value="1"/>
</dbReference>
<dbReference type="InterPro" id="IPR011576">
    <property type="entry name" value="Pyridox_Oxase_N"/>
</dbReference>
<evidence type="ECO:0000313" key="2">
    <source>
        <dbReference type="EMBL" id="MBP1906456.1"/>
    </source>
</evidence>
<dbReference type="Pfam" id="PF01243">
    <property type="entry name" value="PNPOx_N"/>
    <property type="match status" value="1"/>
</dbReference>
<feature type="domain" description="Pyridoxamine 5'-phosphate oxidase N-terminal" evidence="1">
    <location>
        <begin position="15"/>
        <end position="134"/>
    </location>
</feature>
<evidence type="ECO:0000259" key="1">
    <source>
        <dbReference type="Pfam" id="PF01243"/>
    </source>
</evidence>
<name>A0ABS4FV52_9BACL</name>
<comment type="caution">
    <text evidence="2">The sequence shown here is derived from an EMBL/GenBank/DDBJ whole genome shotgun (WGS) entry which is preliminary data.</text>
</comment>
<reference evidence="2 3" key="1">
    <citation type="submission" date="2021-03" db="EMBL/GenBank/DDBJ databases">
        <title>Genomic Encyclopedia of Type Strains, Phase IV (KMG-IV): sequencing the most valuable type-strain genomes for metagenomic binning, comparative biology and taxonomic classification.</title>
        <authorList>
            <person name="Goeker M."/>
        </authorList>
    </citation>
    <scope>NUCLEOTIDE SEQUENCE [LARGE SCALE GENOMIC DNA]</scope>
    <source>
        <strain evidence="2 3">DSM 14349</strain>
    </source>
</reference>
<proteinExistence type="predicted"/>
<evidence type="ECO:0000313" key="3">
    <source>
        <dbReference type="Proteomes" id="UP001519272"/>
    </source>
</evidence>
<organism evidence="2 3">
    <name type="scientific">Paenibacillus turicensis</name>
    <dbReference type="NCBI Taxonomy" id="160487"/>
    <lineage>
        <taxon>Bacteria</taxon>
        <taxon>Bacillati</taxon>
        <taxon>Bacillota</taxon>
        <taxon>Bacilli</taxon>
        <taxon>Bacillales</taxon>
        <taxon>Paenibacillaceae</taxon>
        <taxon>Paenibacillus</taxon>
    </lineage>
</organism>
<dbReference type="InterPro" id="IPR012349">
    <property type="entry name" value="Split_barrel_FMN-bd"/>
</dbReference>
<dbReference type="SUPFAM" id="SSF50475">
    <property type="entry name" value="FMN-binding split barrel"/>
    <property type="match status" value="1"/>
</dbReference>